<comment type="caution">
    <text evidence="8">The sequence shown here is derived from an EMBL/GenBank/DDBJ whole genome shotgun (WGS) entry which is preliminary data.</text>
</comment>
<feature type="region of interest" description="Disordered" evidence="6">
    <location>
        <begin position="734"/>
        <end position="756"/>
    </location>
</feature>
<gene>
    <name evidence="8" type="ORF">NP233_g3162</name>
</gene>
<dbReference type="SMART" id="SM00220">
    <property type="entry name" value="S_TKc"/>
    <property type="match status" value="1"/>
</dbReference>
<protein>
    <recommendedName>
        <fullName evidence="7">Protein kinase domain-containing protein</fullName>
    </recommendedName>
</protein>
<feature type="region of interest" description="Disordered" evidence="6">
    <location>
        <begin position="650"/>
        <end position="672"/>
    </location>
</feature>
<feature type="compositionally biased region" description="Low complexity" evidence="6">
    <location>
        <begin position="795"/>
        <end position="808"/>
    </location>
</feature>
<dbReference type="InterPro" id="IPR011009">
    <property type="entry name" value="Kinase-like_dom_sf"/>
</dbReference>
<dbReference type="Gene3D" id="3.30.200.20">
    <property type="entry name" value="Phosphorylase Kinase, domain 1"/>
    <property type="match status" value="1"/>
</dbReference>
<dbReference type="SUPFAM" id="SSF56112">
    <property type="entry name" value="Protein kinase-like (PK-like)"/>
    <property type="match status" value="1"/>
</dbReference>
<evidence type="ECO:0000256" key="6">
    <source>
        <dbReference type="SAM" id="MobiDB-lite"/>
    </source>
</evidence>
<keyword evidence="3" id="KW-0547">Nucleotide-binding</keyword>
<dbReference type="PROSITE" id="PS50011">
    <property type="entry name" value="PROTEIN_KINASE_DOM"/>
    <property type="match status" value="1"/>
</dbReference>
<sequence>MFSSYLHKRSTTSPYLSSPKPLAPRLDIPDFDPLSFSGIFSEMLDEDQNCFEETAANDRSIVDIYCDSQKYMCIKDVSAEWDDEPTSQSPSFECSRPDSSTSSIAQIQTHSSDESSCSVASSISMSLSLSDIPLLSDFLVDPTSFNNDVGVCLRLSNGRPYAIKKRVQTRQAWSELDILLKVREARIPFCPVLHWTYERDQYIYLIMENYPSVTLADVIGNFGVFGPLDTFFYACELLVGLRFLHDIQIIHRGVSPETIIFDRSGHLILSGLEAGAVLGHNDKFLVDVDRIIDYDKRYQAPEILLGWCHDELVDSWSFGLALYFMFHGKHALLDAPDRHKQYSSKDIVKVLLEELPIKAFRFINPIARDLILKCLERNPGMRATIQNIQRHPYFSSAKWDSVAKRDTPAPIPRDFLSRHILRSPAISDNLDVSREQCFSPRLGPSNSENSQQSFSEAFPQFLGSPFVTPRKDFGTPASIHLPIAQSTMIFDQGSRTSSPYEILASPHISPRPGLSPDNAQDSRARNMANFWDTLDREEDQLSTHTVGGYSVLSNIKIPFSRAWNLRKERSLMFYPHQLFSLSTASIQQKLKRRPKSIAALKYAAYAEPIKDLPSGLSQIGSGIGFNYAGPSRVPPTTFHSAEVNKTTEADCSGLGLQGSGSDLDASRVPDRSRNSMSSEFTVAVPNACHGLFQSLNVSSFWTGLRSGPMGVGSGIPVPSPRTSAMTLAPKNPQKTSIEVDGLPPRSPSASAVRLPSPGPCELDHSNDEVNPQYQEITQPLAESTAFLSPIPEALSPTTISTSPSTSTVTDDDDSEEVLTPETVEFHQDRVGGRTSSSEEDIVEMKRSEEVQVAYPHFQGPESTLRLVTPMNGLRLALADGGPYPS</sequence>
<reference evidence="8" key="1">
    <citation type="submission" date="2022-07" db="EMBL/GenBank/DDBJ databases">
        <title>Genome Sequence of Leucocoprinus birnbaumii.</title>
        <authorList>
            <person name="Buettner E."/>
        </authorList>
    </citation>
    <scope>NUCLEOTIDE SEQUENCE</scope>
    <source>
        <strain evidence="8">VT141</strain>
    </source>
</reference>
<keyword evidence="1" id="KW-0723">Serine/threonine-protein kinase</keyword>
<proteinExistence type="predicted"/>
<dbReference type="AlphaFoldDB" id="A0AAD5VWZ4"/>
<dbReference type="GO" id="GO:0004674">
    <property type="term" value="F:protein serine/threonine kinase activity"/>
    <property type="evidence" value="ECO:0007669"/>
    <property type="project" value="UniProtKB-KW"/>
</dbReference>
<evidence type="ECO:0000313" key="8">
    <source>
        <dbReference type="EMBL" id="KAJ3572321.1"/>
    </source>
</evidence>
<organism evidence="8 9">
    <name type="scientific">Leucocoprinus birnbaumii</name>
    <dbReference type="NCBI Taxonomy" id="56174"/>
    <lineage>
        <taxon>Eukaryota</taxon>
        <taxon>Fungi</taxon>
        <taxon>Dikarya</taxon>
        <taxon>Basidiomycota</taxon>
        <taxon>Agaricomycotina</taxon>
        <taxon>Agaricomycetes</taxon>
        <taxon>Agaricomycetidae</taxon>
        <taxon>Agaricales</taxon>
        <taxon>Agaricineae</taxon>
        <taxon>Agaricaceae</taxon>
        <taxon>Leucocoprinus</taxon>
    </lineage>
</organism>
<dbReference type="InterPro" id="IPR000719">
    <property type="entry name" value="Prot_kinase_dom"/>
</dbReference>
<feature type="region of interest" description="Disordered" evidence="6">
    <location>
        <begin position="794"/>
        <end position="816"/>
    </location>
</feature>
<evidence type="ECO:0000256" key="3">
    <source>
        <dbReference type="ARBA" id="ARBA00022741"/>
    </source>
</evidence>
<dbReference type="Proteomes" id="UP001213000">
    <property type="component" value="Unassembled WGS sequence"/>
</dbReference>
<evidence type="ECO:0000313" key="9">
    <source>
        <dbReference type="Proteomes" id="UP001213000"/>
    </source>
</evidence>
<feature type="compositionally biased region" description="Low complexity" evidence="6">
    <location>
        <begin position="650"/>
        <end position="663"/>
    </location>
</feature>
<evidence type="ECO:0000256" key="2">
    <source>
        <dbReference type="ARBA" id="ARBA00022679"/>
    </source>
</evidence>
<evidence type="ECO:0000256" key="4">
    <source>
        <dbReference type="ARBA" id="ARBA00022777"/>
    </source>
</evidence>
<dbReference type="GO" id="GO:0005524">
    <property type="term" value="F:ATP binding"/>
    <property type="evidence" value="ECO:0007669"/>
    <property type="project" value="UniProtKB-KW"/>
</dbReference>
<accession>A0AAD5VWZ4</accession>
<evidence type="ECO:0000256" key="5">
    <source>
        <dbReference type="ARBA" id="ARBA00022840"/>
    </source>
</evidence>
<dbReference type="PANTHER" id="PTHR24351">
    <property type="entry name" value="RIBOSOMAL PROTEIN S6 KINASE"/>
    <property type="match status" value="1"/>
</dbReference>
<keyword evidence="9" id="KW-1185">Reference proteome</keyword>
<name>A0AAD5VWZ4_9AGAR</name>
<keyword evidence="5" id="KW-0067">ATP-binding</keyword>
<evidence type="ECO:0000259" key="7">
    <source>
        <dbReference type="PROSITE" id="PS50011"/>
    </source>
</evidence>
<dbReference type="Pfam" id="PF00069">
    <property type="entry name" value="Pkinase"/>
    <property type="match status" value="1"/>
</dbReference>
<feature type="domain" description="Protein kinase" evidence="7">
    <location>
        <begin position="138"/>
        <end position="394"/>
    </location>
</feature>
<keyword evidence="4" id="KW-0418">Kinase</keyword>
<evidence type="ECO:0000256" key="1">
    <source>
        <dbReference type="ARBA" id="ARBA00022527"/>
    </source>
</evidence>
<dbReference type="Gene3D" id="1.10.510.10">
    <property type="entry name" value="Transferase(Phosphotransferase) domain 1"/>
    <property type="match status" value="1"/>
</dbReference>
<dbReference type="EMBL" id="JANIEX010000147">
    <property type="protein sequence ID" value="KAJ3572321.1"/>
    <property type="molecule type" value="Genomic_DNA"/>
</dbReference>
<keyword evidence="2" id="KW-0808">Transferase</keyword>